<evidence type="ECO:0000259" key="3">
    <source>
        <dbReference type="PROSITE" id="PS51505"/>
    </source>
</evidence>
<proteinExistence type="predicted"/>
<feature type="region of interest" description="Disordered" evidence="2">
    <location>
        <begin position="193"/>
        <end position="230"/>
    </location>
</feature>
<keyword evidence="5" id="KW-1185">Reference proteome</keyword>
<dbReference type="InterPro" id="IPR013243">
    <property type="entry name" value="SCA7_dom"/>
</dbReference>
<dbReference type="Pfam" id="PF08313">
    <property type="entry name" value="SCA7"/>
    <property type="match status" value="1"/>
</dbReference>
<gene>
    <name evidence="4" type="ORF">E1B28_013711</name>
</gene>
<feature type="region of interest" description="Disordered" evidence="2">
    <location>
        <begin position="1"/>
        <end position="53"/>
    </location>
</feature>
<dbReference type="PANTHER" id="PTHR10039:SF14">
    <property type="entry name" value="NACHT DOMAIN-CONTAINING PROTEIN"/>
    <property type="match status" value="1"/>
</dbReference>
<dbReference type="RefSeq" id="XP_043004241.1">
    <property type="nucleotide sequence ID" value="XM_043158886.1"/>
</dbReference>
<feature type="compositionally biased region" description="Low complexity" evidence="2">
    <location>
        <begin position="202"/>
        <end position="216"/>
    </location>
</feature>
<accession>A0A9P7UNA9</accession>
<dbReference type="InterPro" id="IPR056884">
    <property type="entry name" value="NPHP3-like_N"/>
</dbReference>
<evidence type="ECO:0000256" key="1">
    <source>
        <dbReference type="ARBA" id="ARBA00022737"/>
    </source>
</evidence>
<dbReference type="SUPFAM" id="SSF52540">
    <property type="entry name" value="P-loop containing nucleoside triphosphate hydrolases"/>
    <property type="match status" value="1"/>
</dbReference>
<organism evidence="4 5">
    <name type="scientific">Marasmius oreades</name>
    <name type="common">fairy-ring Marasmius</name>
    <dbReference type="NCBI Taxonomy" id="181124"/>
    <lineage>
        <taxon>Eukaryota</taxon>
        <taxon>Fungi</taxon>
        <taxon>Dikarya</taxon>
        <taxon>Basidiomycota</taxon>
        <taxon>Agaricomycotina</taxon>
        <taxon>Agaricomycetes</taxon>
        <taxon>Agaricomycetidae</taxon>
        <taxon>Agaricales</taxon>
        <taxon>Marasmiineae</taxon>
        <taxon>Marasmiaceae</taxon>
        <taxon>Marasmius</taxon>
    </lineage>
</organism>
<protein>
    <recommendedName>
        <fullName evidence="3">SCA7 domain-containing protein</fullName>
    </recommendedName>
</protein>
<feature type="compositionally biased region" description="Low complexity" evidence="2">
    <location>
        <begin position="1"/>
        <end position="22"/>
    </location>
</feature>
<dbReference type="PROSITE" id="PS51505">
    <property type="entry name" value="SCA7"/>
    <property type="match status" value="1"/>
</dbReference>
<dbReference type="InterPro" id="IPR027417">
    <property type="entry name" value="P-loop_NTPase"/>
</dbReference>
<evidence type="ECO:0000313" key="4">
    <source>
        <dbReference type="EMBL" id="KAG7087770.1"/>
    </source>
</evidence>
<dbReference type="AlphaFoldDB" id="A0A9P7UNA9"/>
<feature type="compositionally biased region" description="Polar residues" evidence="2">
    <location>
        <begin position="130"/>
        <end position="142"/>
    </location>
</feature>
<dbReference type="PANTHER" id="PTHR10039">
    <property type="entry name" value="AMELOGENIN"/>
    <property type="match status" value="1"/>
</dbReference>
<dbReference type="Pfam" id="PF24883">
    <property type="entry name" value="NPHP3_N"/>
    <property type="match status" value="1"/>
</dbReference>
<feature type="compositionally biased region" description="Polar residues" evidence="2">
    <location>
        <begin position="23"/>
        <end position="33"/>
    </location>
</feature>
<comment type="caution">
    <text evidence="4">The sequence shown here is derived from an EMBL/GenBank/DDBJ whole genome shotgun (WGS) entry which is preliminary data.</text>
</comment>
<dbReference type="OrthoDB" id="538223at2759"/>
<dbReference type="EMBL" id="CM032189">
    <property type="protein sequence ID" value="KAG7087770.1"/>
    <property type="molecule type" value="Genomic_DNA"/>
</dbReference>
<dbReference type="KEGG" id="more:E1B28_013711"/>
<keyword evidence="1" id="KW-0677">Repeat</keyword>
<dbReference type="GeneID" id="66082786"/>
<reference evidence="4" key="1">
    <citation type="journal article" date="2021" name="Genome Biol. Evol.">
        <title>The assembled and annotated genome of the fairy-ring fungus Marasmius oreades.</title>
        <authorList>
            <person name="Hiltunen M."/>
            <person name="Ament-Velasquez S.L."/>
            <person name="Johannesson H."/>
        </authorList>
    </citation>
    <scope>NUCLEOTIDE SEQUENCE</scope>
    <source>
        <strain evidence="4">03SP1</strain>
    </source>
</reference>
<evidence type="ECO:0000313" key="5">
    <source>
        <dbReference type="Proteomes" id="UP001049176"/>
    </source>
</evidence>
<feature type="domain" description="SCA7" evidence="3">
    <location>
        <begin position="137"/>
        <end position="204"/>
    </location>
</feature>
<dbReference type="Proteomes" id="UP001049176">
    <property type="component" value="Chromosome 9"/>
</dbReference>
<feature type="region of interest" description="Disordered" evidence="2">
    <location>
        <begin position="65"/>
        <end position="148"/>
    </location>
</feature>
<sequence>MKSKPSQANQAAASQPPQQSSNRDYPSSASTKLIQYEKLSPRPPGTRNMLSDVYPLQASSSGVGVVYGKERPKPSVPAMNKHPVKLAQPDAGGRSKGKATASVSEGSVGKQKATPKPDLSPRLPKKTFKSVPQASKDNSKSTPIDYDNQCGVINYKNLPCSRPLASCTLHSMGAKRAVQGRSRPYNELLLDLKRKHTSKSTEPVVQSRSSSSQRMSQEPRSEMTAKNGRASQAYYSPRQHNFQRARDVRITNAVFNSVGRDQITTNQYIESGGPDLLWAVISGVGASHDSNLQFDRGRCLPGTREVVLRIIREWRLNSGPHKSPVCWLSGAAGVGKSAIALTVAEECEKAHQLVSSFFFFRSDPKRNKPDFLIPSIAHGLVVTRPHLYPAVNKRISDNPRILEARLEYQYEELILNNLNSLPPPSAQRPRNSDLVIIDGLDECSDAAAQLRVLSIIFSTYLQPFTSPLRFLICSRPESWLREAFESQEYHSLTRHLKLDDSFLPSYDIELYFNQHFSNIRKDPKYAQVQFPDPWPSPKDIWLLVRKADGQFIYASTVVKFVKSEFALPTEQIRIILDHISKQSIYLESAQAPFSDLDELYLIVLRANPDREKRLHPILAAILLVPLPSPEFIEVVLELPRGSVAQTLRAMHSVLNIRSRTYKIRAHHTSFPDFLHDHARSREFFVDRRSWRDFLACRWTKVLTEHCKRDPDTLLESTEDSAASNLIREWARFSFGMGGNRPLSKELTLAVDTFYHVVLSIRTVFYPELGHDTYLHTLAALLLFHEVGISCPPTFIPLLLGIWANADVVNQIFQAIQLAHIIPLNPDASLIRLNPDTCSIFRDFLLDRSRSNTFFIDLDYHNNFLAERFLHLIQMPELRHTGTWEEICILFKDWSSICSSVDKPSEELLLEISRMDLGSTIQNSFDGRYHRFRLHQLFSGFENTVSWLRSKAGGVPGPTLDLIDQFETVQKGFHIRSTREDVESGLQDSIVTLTILSIGRPWNTQILARTLRRLFPNYNADKDGSNVAIHKLRSATFCGGSHSKCALDSLDCVTTLVPGETDVYHVNIRAGRIQILKVLAVKLQSAPAVEQSDLVDFLTESNLFAQCVPQPELLTLCRTVLDTVKEMRLWDTRKPALKDGLLPWLESFPAHCAHEVATIKNDIFG</sequence>
<evidence type="ECO:0000256" key="2">
    <source>
        <dbReference type="SAM" id="MobiDB-lite"/>
    </source>
</evidence>
<name>A0A9P7UNA9_9AGAR</name>
<dbReference type="Gene3D" id="3.40.50.300">
    <property type="entry name" value="P-loop containing nucleotide triphosphate hydrolases"/>
    <property type="match status" value="1"/>
</dbReference>